<feature type="domain" description="GHMP kinase C-terminal" evidence="11">
    <location>
        <begin position="195"/>
        <end position="251"/>
    </location>
</feature>
<dbReference type="InterPro" id="IPR036554">
    <property type="entry name" value="GHMP_kinase_C_sf"/>
</dbReference>
<dbReference type="Gene3D" id="3.30.230.10">
    <property type="match status" value="1"/>
</dbReference>
<dbReference type="GO" id="GO:0019288">
    <property type="term" value="P:isopentenyl diphosphate biosynthetic process, methylerythritol 4-phosphate pathway"/>
    <property type="evidence" value="ECO:0007669"/>
    <property type="project" value="UniProtKB-UniRule"/>
</dbReference>
<dbReference type="InterPro" id="IPR004424">
    <property type="entry name" value="IspE"/>
</dbReference>
<dbReference type="AlphaFoldDB" id="A0A9X1KY29"/>
<keyword evidence="6 9" id="KW-0418">Kinase</keyword>
<reference evidence="13" key="1">
    <citation type="submission" date="2021-09" db="EMBL/GenBank/DDBJ databases">
        <title>Fulvivirga sp. isolated from coastal sediment.</title>
        <authorList>
            <person name="Yu H."/>
        </authorList>
    </citation>
    <scope>NUCLEOTIDE SEQUENCE</scope>
    <source>
        <strain evidence="13">1062</strain>
    </source>
</reference>
<keyword evidence="7 9" id="KW-0067">ATP-binding</keyword>
<dbReference type="SUPFAM" id="SSF55060">
    <property type="entry name" value="GHMP Kinase, C-terminal domain"/>
    <property type="match status" value="1"/>
</dbReference>
<dbReference type="GO" id="GO:0050515">
    <property type="term" value="F:4-(cytidine 5'-diphospho)-2-C-methyl-D-erythritol kinase activity"/>
    <property type="evidence" value="ECO:0007669"/>
    <property type="project" value="UniProtKB-UniRule"/>
</dbReference>
<evidence type="ECO:0000256" key="3">
    <source>
        <dbReference type="ARBA" id="ARBA00017473"/>
    </source>
</evidence>
<dbReference type="PANTHER" id="PTHR43527:SF2">
    <property type="entry name" value="4-DIPHOSPHOCYTIDYL-2-C-METHYL-D-ERYTHRITOL KINASE, CHLOROPLASTIC"/>
    <property type="match status" value="1"/>
</dbReference>
<evidence type="ECO:0000256" key="6">
    <source>
        <dbReference type="ARBA" id="ARBA00022777"/>
    </source>
</evidence>
<dbReference type="NCBIfam" id="TIGR00154">
    <property type="entry name" value="ispE"/>
    <property type="match status" value="1"/>
</dbReference>
<feature type="active site" evidence="9">
    <location>
        <position position="132"/>
    </location>
</feature>
<comment type="pathway">
    <text evidence="9">Isoprenoid biosynthesis; isopentenyl diphosphate biosynthesis via DXP pathway; isopentenyl diphosphate from 1-deoxy-D-xylulose 5-phosphate: step 3/6.</text>
</comment>
<dbReference type="InterPro" id="IPR006204">
    <property type="entry name" value="GHMP_kinase_N_dom"/>
</dbReference>
<accession>A0A9X1KY29</accession>
<evidence type="ECO:0000256" key="8">
    <source>
        <dbReference type="ARBA" id="ARBA00032554"/>
    </source>
</evidence>
<evidence type="ECO:0000256" key="5">
    <source>
        <dbReference type="ARBA" id="ARBA00022741"/>
    </source>
</evidence>
<evidence type="ECO:0000256" key="4">
    <source>
        <dbReference type="ARBA" id="ARBA00022679"/>
    </source>
</evidence>
<gene>
    <name evidence="9 13" type="primary">ispE</name>
    <name evidence="12" type="ORF">LDX50_11020</name>
    <name evidence="13" type="ORF">LDX50_16990</name>
    <name evidence="14" type="ORF">LDX50_22710</name>
</gene>
<evidence type="ECO:0000256" key="2">
    <source>
        <dbReference type="ARBA" id="ARBA00012052"/>
    </source>
</evidence>
<evidence type="ECO:0000313" key="14">
    <source>
        <dbReference type="EMBL" id="MCA6077708.1"/>
    </source>
</evidence>
<dbReference type="Proteomes" id="UP001139409">
    <property type="component" value="Unassembled WGS sequence"/>
</dbReference>
<name>A0A9X1KY29_9BACT</name>
<evidence type="ECO:0000256" key="9">
    <source>
        <dbReference type="HAMAP-Rule" id="MF_00061"/>
    </source>
</evidence>
<feature type="binding site" evidence="9">
    <location>
        <begin position="90"/>
        <end position="100"/>
    </location>
    <ligand>
        <name>ATP</name>
        <dbReference type="ChEBI" id="CHEBI:30616"/>
    </ligand>
</feature>
<dbReference type="InterPro" id="IPR014721">
    <property type="entry name" value="Ribsml_uS5_D2-typ_fold_subgr"/>
</dbReference>
<evidence type="ECO:0000313" key="13">
    <source>
        <dbReference type="EMBL" id="MCA6076580.1"/>
    </source>
</evidence>
<dbReference type="EMBL" id="JAIXNE010000002">
    <property type="protein sequence ID" value="MCA6075403.1"/>
    <property type="molecule type" value="Genomic_DNA"/>
</dbReference>
<dbReference type="PANTHER" id="PTHR43527">
    <property type="entry name" value="4-DIPHOSPHOCYTIDYL-2-C-METHYL-D-ERYTHRITOL KINASE, CHLOROPLASTIC"/>
    <property type="match status" value="1"/>
</dbReference>
<evidence type="ECO:0000256" key="7">
    <source>
        <dbReference type="ARBA" id="ARBA00022840"/>
    </source>
</evidence>
<organism evidence="13 15">
    <name type="scientific">Fulvivirga sedimenti</name>
    <dbReference type="NCBI Taxonomy" id="2879465"/>
    <lineage>
        <taxon>Bacteria</taxon>
        <taxon>Pseudomonadati</taxon>
        <taxon>Bacteroidota</taxon>
        <taxon>Cytophagia</taxon>
        <taxon>Cytophagales</taxon>
        <taxon>Fulvivirgaceae</taxon>
        <taxon>Fulvivirga</taxon>
    </lineage>
</organism>
<dbReference type="InterPro" id="IPR013750">
    <property type="entry name" value="GHMP_kinase_C_dom"/>
</dbReference>
<evidence type="ECO:0000259" key="10">
    <source>
        <dbReference type="Pfam" id="PF00288"/>
    </source>
</evidence>
<evidence type="ECO:0000313" key="15">
    <source>
        <dbReference type="Proteomes" id="UP001139409"/>
    </source>
</evidence>
<comment type="function">
    <text evidence="9">Catalyzes the phosphorylation of the position 2 hydroxy group of 4-diphosphocytidyl-2C-methyl-D-erythritol.</text>
</comment>
<dbReference type="EMBL" id="JAIXNE010000004">
    <property type="protein sequence ID" value="MCA6077708.1"/>
    <property type="molecule type" value="Genomic_DNA"/>
</dbReference>
<evidence type="ECO:0000313" key="12">
    <source>
        <dbReference type="EMBL" id="MCA6075403.1"/>
    </source>
</evidence>
<dbReference type="HAMAP" id="MF_00061">
    <property type="entry name" value="IspE"/>
    <property type="match status" value="1"/>
</dbReference>
<proteinExistence type="inferred from homology"/>
<keyword evidence="4 9" id="KW-0808">Transferase</keyword>
<dbReference type="Gene3D" id="3.30.70.890">
    <property type="entry name" value="GHMP kinase, C-terminal domain"/>
    <property type="match status" value="1"/>
</dbReference>
<dbReference type="GO" id="GO:0016114">
    <property type="term" value="P:terpenoid biosynthetic process"/>
    <property type="evidence" value="ECO:0007669"/>
    <property type="project" value="UniProtKB-UniRule"/>
</dbReference>
<dbReference type="EMBL" id="JAIXNE010000003">
    <property type="protein sequence ID" value="MCA6076580.1"/>
    <property type="molecule type" value="Genomic_DNA"/>
</dbReference>
<comment type="similarity">
    <text evidence="1 9">Belongs to the GHMP kinase family. IspE subfamily.</text>
</comment>
<dbReference type="Pfam" id="PF08544">
    <property type="entry name" value="GHMP_kinases_C"/>
    <property type="match status" value="1"/>
</dbReference>
<dbReference type="GO" id="GO:0005524">
    <property type="term" value="F:ATP binding"/>
    <property type="evidence" value="ECO:0007669"/>
    <property type="project" value="UniProtKB-UniRule"/>
</dbReference>
<dbReference type="InterPro" id="IPR020568">
    <property type="entry name" value="Ribosomal_Su5_D2-typ_SF"/>
</dbReference>
<feature type="domain" description="GHMP kinase N-terminal" evidence="10">
    <location>
        <begin position="63"/>
        <end position="139"/>
    </location>
</feature>
<dbReference type="SUPFAM" id="SSF54211">
    <property type="entry name" value="Ribosomal protein S5 domain 2-like"/>
    <property type="match status" value="1"/>
</dbReference>
<dbReference type="EC" id="2.7.1.148" evidence="2 9"/>
<dbReference type="PIRSF" id="PIRSF010376">
    <property type="entry name" value="IspE"/>
    <property type="match status" value="1"/>
</dbReference>
<keyword evidence="15" id="KW-1185">Reference proteome</keyword>
<comment type="caution">
    <text evidence="13">The sequence shown here is derived from an EMBL/GenBank/DDBJ whole genome shotgun (WGS) entry which is preliminary data.</text>
</comment>
<sequence length="268" mass="29358">MVVFPNVKINLGLHVLRKRPDGYHDLDTCFYPVPLSDILEAIPSKEFEFSQTGLEVPGGEDSNLCIRAYSLLKEKYNIPPVKMHLHKIVPMGAGLGGGSSDGAFTIRLLNDLFHLNLSPVEMSEYSAVLGSDCPFFIYNKPMIGSGRGTDLLPADISLADNYIRIIHPGIHISTAQAFANLTPADNRLPVAELLALDKSLWKDKLTNDFCKGTYKNFSQLSEIESSLYNDGAFYACMSGSGSAVYGLFDSEPPPAPKSGYFIWTGRLA</sequence>
<comment type="catalytic activity">
    <reaction evidence="9">
        <text>4-CDP-2-C-methyl-D-erythritol + ATP = 4-CDP-2-C-methyl-D-erythritol 2-phosphate + ADP + H(+)</text>
        <dbReference type="Rhea" id="RHEA:18437"/>
        <dbReference type="ChEBI" id="CHEBI:15378"/>
        <dbReference type="ChEBI" id="CHEBI:30616"/>
        <dbReference type="ChEBI" id="CHEBI:57823"/>
        <dbReference type="ChEBI" id="CHEBI:57919"/>
        <dbReference type="ChEBI" id="CHEBI:456216"/>
        <dbReference type="EC" id="2.7.1.148"/>
    </reaction>
</comment>
<dbReference type="Pfam" id="PF00288">
    <property type="entry name" value="GHMP_kinases_N"/>
    <property type="match status" value="1"/>
</dbReference>
<evidence type="ECO:0000259" key="11">
    <source>
        <dbReference type="Pfam" id="PF08544"/>
    </source>
</evidence>
<evidence type="ECO:0000256" key="1">
    <source>
        <dbReference type="ARBA" id="ARBA00009684"/>
    </source>
</evidence>
<protein>
    <recommendedName>
        <fullName evidence="3 9">4-diphosphocytidyl-2-C-methyl-D-erythritol kinase</fullName>
        <shortName evidence="9">CMK</shortName>
        <ecNumber evidence="2 9">2.7.1.148</ecNumber>
    </recommendedName>
    <alternativeName>
        <fullName evidence="8 9">4-(cytidine-5'-diphospho)-2-C-methyl-D-erythritol kinase</fullName>
    </alternativeName>
</protein>
<dbReference type="RefSeq" id="WP_225698505.1">
    <property type="nucleotide sequence ID" value="NZ_JAIXNE010000002.1"/>
</dbReference>
<keyword evidence="5 9" id="KW-0547">Nucleotide-binding</keyword>
<keyword evidence="9" id="KW-0414">Isoprene biosynthesis</keyword>
<feature type="active site" evidence="9">
    <location>
        <position position="8"/>
    </location>
</feature>